<organism evidence="1 2">
    <name type="scientific">Cladobotryum mycophilum</name>
    <dbReference type="NCBI Taxonomy" id="491253"/>
    <lineage>
        <taxon>Eukaryota</taxon>
        <taxon>Fungi</taxon>
        <taxon>Dikarya</taxon>
        <taxon>Ascomycota</taxon>
        <taxon>Pezizomycotina</taxon>
        <taxon>Sordariomycetes</taxon>
        <taxon>Hypocreomycetidae</taxon>
        <taxon>Hypocreales</taxon>
        <taxon>Hypocreaceae</taxon>
        <taxon>Cladobotryum</taxon>
    </lineage>
</organism>
<proteinExistence type="predicted"/>
<evidence type="ECO:0000313" key="2">
    <source>
        <dbReference type="Proteomes" id="UP001338125"/>
    </source>
</evidence>
<dbReference type="Proteomes" id="UP001338125">
    <property type="component" value="Unassembled WGS sequence"/>
</dbReference>
<protein>
    <submittedName>
        <fullName evidence="1">Uncharacterized protein</fullName>
    </submittedName>
</protein>
<gene>
    <name evidence="1" type="ORF">PT974_03632</name>
</gene>
<accession>A0ABR0SSZ7</accession>
<keyword evidence="2" id="KW-1185">Reference proteome</keyword>
<evidence type="ECO:0000313" key="1">
    <source>
        <dbReference type="EMBL" id="KAK5995234.1"/>
    </source>
</evidence>
<sequence>MAVYILVNLPASFATSTPLSFLVQDFSRRLPMSITKRHLLLVYDEPIDLLSAHHAGSLKGVPALLLKPENSRIMSSWG</sequence>
<dbReference type="EMBL" id="JAVFKD010000004">
    <property type="protein sequence ID" value="KAK5995234.1"/>
    <property type="molecule type" value="Genomic_DNA"/>
</dbReference>
<reference evidence="1 2" key="1">
    <citation type="submission" date="2024-01" db="EMBL/GenBank/DDBJ databases">
        <title>Complete genome of Cladobotryum mycophilum ATHUM6906.</title>
        <authorList>
            <person name="Christinaki A.C."/>
            <person name="Myridakis A.I."/>
            <person name="Kouvelis V.N."/>
        </authorList>
    </citation>
    <scope>NUCLEOTIDE SEQUENCE [LARGE SCALE GENOMIC DNA]</scope>
    <source>
        <strain evidence="1 2">ATHUM6906</strain>
    </source>
</reference>
<comment type="caution">
    <text evidence="1">The sequence shown here is derived from an EMBL/GenBank/DDBJ whole genome shotgun (WGS) entry which is preliminary data.</text>
</comment>
<name>A0ABR0SSZ7_9HYPO</name>